<feature type="compositionally biased region" description="Polar residues" evidence="1">
    <location>
        <begin position="771"/>
        <end position="780"/>
    </location>
</feature>
<feature type="compositionally biased region" description="Pro residues" evidence="1">
    <location>
        <begin position="508"/>
        <end position="520"/>
    </location>
</feature>
<evidence type="ECO:0000313" key="2">
    <source>
        <dbReference type="EMBL" id="KAK3250388.1"/>
    </source>
</evidence>
<feature type="compositionally biased region" description="Polar residues" evidence="1">
    <location>
        <begin position="635"/>
        <end position="646"/>
    </location>
</feature>
<feature type="compositionally biased region" description="Low complexity" evidence="1">
    <location>
        <begin position="649"/>
        <end position="666"/>
    </location>
</feature>
<feature type="region of interest" description="Disordered" evidence="1">
    <location>
        <begin position="465"/>
        <end position="556"/>
    </location>
</feature>
<keyword evidence="3" id="KW-1185">Reference proteome</keyword>
<feature type="compositionally biased region" description="Basic and acidic residues" evidence="1">
    <location>
        <begin position="547"/>
        <end position="556"/>
    </location>
</feature>
<gene>
    <name evidence="2" type="ORF">CYMTET_40218</name>
</gene>
<dbReference type="EMBL" id="LGRX02026736">
    <property type="protein sequence ID" value="KAK3250388.1"/>
    <property type="molecule type" value="Genomic_DNA"/>
</dbReference>
<dbReference type="AlphaFoldDB" id="A0AAE0F3G1"/>
<accession>A0AAE0F3G1</accession>
<proteinExistence type="predicted"/>
<feature type="compositionally biased region" description="Pro residues" evidence="1">
    <location>
        <begin position="668"/>
        <end position="684"/>
    </location>
</feature>
<feature type="compositionally biased region" description="Low complexity" evidence="1">
    <location>
        <begin position="465"/>
        <end position="498"/>
    </location>
</feature>
<feature type="region of interest" description="Disordered" evidence="1">
    <location>
        <begin position="635"/>
        <end position="699"/>
    </location>
</feature>
<comment type="caution">
    <text evidence="2">The sequence shown here is derived from an EMBL/GenBank/DDBJ whole genome shotgun (WGS) entry which is preliminary data.</text>
</comment>
<sequence length="959" mass="103298">METTPNSAPRTGVTDATTIGRLPSAQQSRRTLFAETPGLTSAATTSEIIRFCNNSAQRADELTARLAQMDSVQARLLDVTRSLAGRVDTIEESNNQAAMADEIKDIFDILGTFPSLRAECQAAAARAEAASAAAAAAPRSHTPPPPAVTNATHAYDIHHSADFVPEVTVEQFMKQQIPFPHTVHTALPSTEDPHHPTPSSRHHIDPANFYTLLRRGYMDVSGKTEKDTPKALALNFLEPGGDIIFSNFLRALDSAFTATRSGHAPALLNLDHRLARDPYDGVCNNTLATTLNRVADGRTRQHLQHIRDSDPAAQADGRYLILHLRAAIAQVPRSEHFEFLEAAKAVRLTELQDPAQALTDFQRHVKAHRRQAPAFSDLDEQNLTFELLRLSEAEDTHRIHDTPLYHSLVADYRQQNHYTRQGYRDPATGVGGALAFYTAIQNRWYTTGRHHSAVLYPSSSPRAHALTTATQGQKKKAPAAPATGTPAATVATPANAPASSVRWADRPGSPPARVPSPGPPVQSHGSANPNRQDSTSSSTRRLTYNSPRRDASQQEIEKYEQQLLDQAAARHPGKANTDTTPKGSWDGYRFTPDPAQGKLMPCRACFSTHTITVHHSLGRAGCPCTIQERAQTWQKARQHQSAQQPAMHSATTSLPITTAPPASSAPRGAPPQQPVHQSLPPPVSAIPAQTPSAPSGTAAVAGHDLAQLSALVAQQIAQQQAAQQPPPSRYYQNPQAGPQYFCWTSQPQTPGPVGHHPVQHSSVAITPPMQPTSVTATHSVQPPAQPQPAPPAAAASVQASTSYHPRSQTTAVHLTGQDSVVTHPGTLPPSEAPPAATSDSDDGYPAFEHGEPAFQPSAGAFSKPSPKLTWKPPTTPQSAFHAFSPNPFACLSDTDTAPACPRREYRGLPYLVPDRERIGRVLHLRPHLGPFGRGGVRPPYGRRPYVATPQPSPSVHCTG</sequence>
<reference evidence="2 3" key="1">
    <citation type="journal article" date="2015" name="Genome Biol. Evol.">
        <title>Comparative Genomics of a Bacterivorous Green Alga Reveals Evolutionary Causalities and Consequences of Phago-Mixotrophic Mode of Nutrition.</title>
        <authorList>
            <person name="Burns J.A."/>
            <person name="Paasch A."/>
            <person name="Narechania A."/>
            <person name="Kim E."/>
        </authorList>
    </citation>
    <scope>NUCLEOTIDE SEQUENCE [LARGE SCALE GENOMIC DNA]</scope>
    <source>
        <strain evidence="2 3">PLY_AMNH</strain>
    </source>
</reference>
<name>A0AAE0F3G1_9CHLO</name>
<protein>
    <submittedName>
        <fullName evidence="2">Uncharacterized protein</fullName>
    </submittedName>
</protein>
<feature type="compositionally biased region" description="Polar residues" evidence="1">
    <location>
        <begin position="523"/>
        <end position="546"/>
    </location>
</feature>
<feature type="region of interest" description="Disordered" evidence="1">
    <location>
        <begin position="741"/>
        <end position="876"/>
    </location>
</feature>
<evidence type="ECO:0000313" key="3">
    <source>
        <dbReference type="Proteomes" id="UP001190700"/>
    </source>
</evidence>
<evidence type="ECO:0000256" key="1">
    <source>
        <dbReference type="SAM" id="MobiDB-lite"/>
    </source>
</evidence>
<organism evidence="2 3">
    <name type="scientific">Cymbomonas tetramitiformis</name>
    <dbReference type="NCBI Taxonomy" id="36881"/>
    <lineage>
        <taxon>Eukaryota</taxon>
        <taxon>Viridiplantae</taxon>
        <taxon>Chlorophyta</taxon>
        <taxon>Pyramimonadophyceae</taxon>
        <taxon>Pyramimonadales</taxon>
        <taxon>Pyramimonadaceae</taxon>
        <taxon>Cymbomonas</taxon>
    </lineage>
</organism>
<feature type="compositionally biased region" description="Polar residues" evidence="1">
    <location>
        <begin position="797"/>
        <end position="820"/>
    </location>
</feature>
<dbReference type="Proteomes" id="UP001190700">
    <property type="component" value="Unassembled WGS sequence"/>
</dbReference>
<feature type="region of interest" description="Disordered" evidence="1">
    <location>
        <begin position="568"/>
        <end position="588"/>
    </location>
</feature>